<dbReference type="GO" id="GO:0042597">
    <property type="term" value="C:periplasmic space"/>
    <property type="evidence" value="ECO:0007669"/>
    <property type="project" value="InterPro"/>
</dbReference>
<dbReference type="PROSITE" id="PS51257">
    <property type="entry name" value="PROKAR_LIPOPROTEIN"/>
    <property type="match status" value="1"/>
</dbReference>
<proteinExistence type="predicted"/>
<dbReference type="Proteomes" id="UP000198706">
    <property type="component" value="Unassembled WGS sequence"/>
</dbReference>
<keyword evidence="2" id="KW-1185">Reference proteome</keyword>
<name>A0A1G9P2S4_9PSED</name>
<dbReference type="InterPro" id="IPR010794">
    <property type="entry name" value="MalM"/>
</dbReference>
<dbReference type="Pfam" id="PF07148">
    <property type="entry name" value="MalM"/>
    <property type="match status" value="1"/>
</dbReference>
<dbReference type="RefSeq" id="WP_084338327.1">
    <property type="nucleotide sequence ID" value="NZ_FNFD01000036.1"/>
</dbReference>
<accession>A0A1G9P2S4</accession>
<dbReference type="GO" id="GO:0008643">
    <property type="term" value="P:carbohydrate transport"/>
    <property type="evidence" value="ECO:0007669"/>
    <property type="project" value="InterPro"/>
</dbReference>
<protein>
    <submittedName>
        <fullName evidence="1">Maltose operon protein</fullName>
    </submittedName>
</protein>
<gene>
    <name evidence="1" type="ORF">SAMN05216186_1361</name>
</gene>
<evidence type="ECO:0000313" key="2">
    <source>
        <dbReference type="Proteomes" id="UP000198706"/>
    </source>
</evidence>
<dbReference type="EMBL" id="FNFD01000036">
    <property type="protein sequence ID" value="SDL92984.1"/>
    <property type="molecule type" value="Genomic_DNA"/>
</dbReference>
<dbReference type="AlphaFoldDB" id="A0A1G9P2S4"/>
<sequence>MSRLRTLTRITLGAGLCGLLLAGCNEPLRRADVLTRTAEPLAVSRSEALHDLTAAKVCCTSLRDLPYTPLPVDFSGNVVIDRSAPAFQFDSGKSFFRAFELPLDSRSFEIRLYSEAGKTVLAPSAMLLDSHFRVTRLLGREDFVYQPAAGLKGDSLDARLRIDRLYRDNPGNERYLILYTAEQDLAGQTTLEHPAKSFAKALGNQPPNIPDPVARHSPAGVIKMVLIEDRLAGQQANTYVPPRSVGMEMGNRVPSLPEPAVLPETRAYYRQAIDAALATQDLDRALRLADEATRAGDDSARPYLLERIRVK</sequence>
<evidence type="ECO:0000313" key="1">
    <source>
        <dbReference type="EMBL" id="SDL92984.1"/>
    </source>
</evidence>
<reference evidence="1 2" key="1">
    <citation type="submission" date="2016-10" db="EMBL/GenBank/DDBJ databases">
        <authorList>
            <person name="de Groot N.N."/>
        </authorList>
    </citation>
    <scope>NUCLEOTIDE SEQUENCE [LARGE SCALE GENOMIC DNA]</scope>
    <source>
        <strain evidence="1 2">JCM 21544</strain>
    </source>
</reference>
<organism evidence="1 2">
    <name type="scientific">Pseudomonas indica</name>
    <dbReference type="NCBI Taxonomy" id="137658"/>
    <lineage>
        <taxon>Bacteria</taxon>
        <taxon>Pseudomonadati</taxon>
        <taxon>Pseudomonadota</taxon>
        <taxon>Gammaproteobacteria</taxon>
        <taxon>Pseudomonadales</taxon>
        <taxon>Pseudomonadaceae</taxon>
        <taxon>Pseudomonas</taxon>
    </lineage>
</organism>
<dbReference type="STRING" id="137658.SAMN05216186_1361"/>